<accession>A0A0B5FXJ6</accession>
<gene>
    <name evidence="2" type="ORF">GSUB_17725</name>
</gene>
<dbReference type="Proteomes" id="UP000035036">
    <property type="component" value="Plasmid pGSUB1"/>
</dbReference>
<reference evidence="2 3" key="1">
    <citation type="journal article" date="2015" name="Genome Announc.">
        <title>Genomes of Geoalkalibacter ferrihydriticus Z-0531T and Geoalkalibacter subterraneus Red1T, Two Haloalkaliphilic Metal-Reducing Deltaproteobacteria.</title>
        <authorList>
            <person name="Badalamenti J.P."/>
            <person name="Krajmalnik-Brown R."/>
            <person name="Torres C.I."/>
            <person name="Bond D.R."/>
        </authorList>
    </citation>
    <scope>NUCLEOTIDE SEQUENCE [LARGE SCALE GENOMIC DNA]</scope>
    <source>
        <strain evidence="2 3">Red1</strain>
        <plasmid evidence="3">Plasmid pGSUB1</plasmid>
    </source>
</reference>
<organism evidence="2 3">
    <name type="scientific">Geoalkalibacter subterraneus</name>
    <dbReference type="NCBI Taxonomy" id="483547"/>
    <lineage>
        <taxon>Bacteria</taxon>
        <taxon>Pseudomonadati</taxon>
        <taxon>Thermodesulfobacteriota</taxon>
        <taxon>Desulfuromonadia</taxon>
        <taxon>Desulfuromonadales</taxon>
        <taxon>Geoalkalibacteraceae</taxon>
        <taxon>Geoalkalibacter</taxon>
    </lineage>
</organism>
<keyword evidence="2" id="KW-0614">Plasmid</keyword>
<dbReference type="HOGENOM" id="CLU_2770029_0_0_7"/>
<dbReference type="KEGG" id="gsb:GSUB_17725"/>
<evidence type="ECO:0000313" key="2">
    <source>
        <dbReference type="EMBL" id="AJF08311.1"/>
    </source>
</evidence>
<evidence type="ECO:0000256" key="1">
    <source>
        <dbReference type="SAM" id="MobiDB-lite"/>
    </source>
</evidence>
<dbReference type="RefSeq" id="WP_040202983.1">
    <property type="nucleotide sequence ID" value="NZ_CP010312.1"/>
</dbReference>
<protein>
    <submittedName>
        <fullName evidence="2">Uncharacterized protein</fullName>
    </submittedName>
</protein>
<keyword evidence="3" id="KW-1185">Reference proteome</keyword>
<evidence type="ECO:0000313" key="3">
    <source>
        <dbReference type="Proteomes" id="UP000035036"/>
    </source>
</evidence>
<feature type="compositionally biased region" description="Basic and acidic residues" evidence="1">
    <location>
        <begin position="51"/>
        <end position="69"/>
    </location>
</feature>
<proteinExistence type="predicted"/>
<geneLocation type="plasmid" evidence="2 3">
    <name>pGSUB1</name>
</geneLocation>
<sequence>MKNLDWVQIQADRHRRLLRLQQVISKEMSSDHLYAESVIRSTLRMIRRHHGAEAEKQTRDQFGLHEFAA</sequence>
<name>A0A0B5FXJ6_9BACT</name>
<dbReference type="AlphaFoldDB" id="A0A0B5FXJ6"/>
<dbReference type="EMBL" id="CP010312">
    <property type="protein sequence ID" value="AJF08311.1"/>
    <property type="molecule type" value="Genomic_DNA"/>
</dbReference>
<feature type="region of interest" description="Disordered" evidence="1">
    <location>
        <begin position="50"/>
        <end position="69"/>
    </location>
</feature>